<protein>
    <recommendedName>
        <fullName evidence="8">Adenosine deaminase domain-containing protein</fullName>
    </recommendedName>
</protein>
<evidence type="ECO:0000313" key="9">
    <source>
        <dbReference type="EMBL" id="KAJ8924489.1"/>
    </source>
</evidence>
<comment type="cofactor">
    <cofactor evidence="1">
        <name>Zn(2+)</name>
        <dbReference type="ChEBI" id="CHEBI:29105"/>
    </cofactor>
</comment>
<comment type="catalytic activity">
    <reaction evidence="7">
        <text>N(6)-methyl-AMP + H2O + H(+) = IMP + methylamine</text>
        <dbReference type="Rhea" id="RHEA:16001"/>
        <dbReference type="ChEBI" id="CHEBI:15377"/>
        <dbReference type="ChEBI" id="CHEBI:15378"/>
        <dbReference type="ChEBI" id="CHEBI:58053"/>
        <dbReference type="ChEBI" id="CHEBI:59338"/>
        <dbReference type="ChEBI" id="CHEBI:144842"/>
    </reaction>
    <physiologicalReaction direction="left-to-right" evidence="7">
        <dbReference type="Rhea" id="RHEA:16002"/>
    </physiologicalReaction>
</comment>
<evidence type="ECO:0000313" key="10">
    <source>
        <dbReference type="Proteomes" id="UP001159042"/>
    </source>
</evidence>
<dbReference type="Gene3D" id="3.20.20.140">
    <property type="entry name" value="Metal-dependent hydrolases"/>
    <property type="match status" value="1"/>
</dbReference>
<evidence type="ECO:0000256" key="4">
    <source>
        <dbReference type="ARBA" id="ARBA00022801"/>
    </source>
</evidence>
<gene>
    <name evidence="9" type="ORF">NQ315_007286</name>
</gene>
<keyword evidence="3" id="KW-0479">Metal-binding</keyword>
<evidence type="ECO:0000256" key="6">
    <source>
        <dbReference type="ARBA" id="ARBA00023080"/>
    </source>
</evidence>
<dbReference type="Proteomes" id="UP001159042">
    <property type="component" value="Unassembled WGS sequence"/>
</dbReference>
<proteinExistence type="inferred from homology"/>
<keyword evidence="10" id="KW-1185">Reference proteome</keyword>
<dbReference type="EMBL" id="JANEYG010000003">
    <property type="protein sequence ID" value="KAJ8924489.1"/>
    <property type="molecule type" value="Genomic_DNA"/>
</dbReference>
<dbReference type="Pfam" id="PF00962">
    <property type="entry name" value="A_deaminase"/>
    <property type="match status" value="1"/>
</dbReference>
<evidence type="ECO:0000256" key="2">
    <source>
        <dbReference type="ARBA" id="ARBA00006676"/>
    </source>
</evidence>
<keyword evidence="5" id="KW-0862">Zinc</keyword>
<comment type="caution">
    <text evidence="9">The sequence shown here is derived from an EMBL/GenBank/DDBJ whole genome shotgun (WGS) entry which is preliminary data.</text>
</comment>
<accession>A0AAV8WCZ4</accession>
<dbReference type="GO" id="GO:0046872">
    <property type="term" value="F:metal ion binding"/>
    <property type="evidence" value="ECO:0007669"/>
    <property type="project" value="UniProtKB-KW"/>
</dbReference>
<dbReference type="InterPro" id="IPR001365">
    <property type="entry name" value="A_deaminase_dom"/>
</dbReference>
<dbReference type="CDD" id="cd00443">
    <property type="entry name" value="ADA_AMPD"/>
    <property type="match status" value="1"/>
</dbReference>
<dbReference type="InterPro" id="IPR006330">
    <property type="entry name" value="Ado/ade_deaminase"/>
</dbReference>
<dbReference type="PANTHER" id="PTHR11409">
    <property type="entry name" value="ADENOSINE DEAMINASE"/>
    <property type="match status" value="1"/>
</dbReference>
<keyword evidence="4" id="KW-0378">Hydrolase</keyword>
<comment type="similarity">
    <text evidence="2">Belongs to the metallo-dependent hydrolases superfamily. Adenosine and AMP deaminases family.</text>
</comment>
<feature type="domain" description="Adenosine deaminase" evidence="8">
    <location>
        <begin position="35"/>
        <end position="357"/>
    </location>
</feature>
<evidence type="ECO:0000256" key="7">
    <source>
        <dbReference type="ARBA" id="ARBA00048787"/>
    </source>
</evidence>
<reference evidence="9 10" key="1">
    <citation type="journal article" date="2023" name="Insect Mol. Biol.">
        <title>Genome sequencing provides insights into the evolution of gene families encoding plant cell wall-degrading enzymes in longhorned beetles.</title>
        <authorList>
            <person name="Shin N.R."/>
            <person name="Okamura Y."/>
            <person name="Kirsch R."/>
            <person name="Pauchet Y."/>
        </authorList>
    </citation>
    <scope>NUCLEOTIDE SEQUENCE [LARGE SCALE GENOMIC DNA]</scope>
    <source>
        <strain evidence="9">EAD_L_NR</strain>
    </source>
</reference>
<evidence type="ECO:0000256" key="3">
    <source>
        <dbReference type="ARBA" id="ARBA00022723"/>
    </source>
</evidence>
<dbReference type="GO" id="GO:0046103">
    <property type="term" value="P:inosine biosynthetic process"/>
    <property type="evidence" value="ECO:0007669"/>
    <property type="project" value="TreeGrafter"/>
</dbReference>
<dbReference type="SUPFAM" id="SSF51556">
    <property type="entry name" value="Metallo-dependent hydrolases"/>
    <property type="match status" value="1"/>
</dbReference>
<evidence type="ECO:0000256" key="5">
    <source>
        <dbReference type="ARBA" id="ARBA00022833"/>
    </source>
</evidence>
<evidence type="ECO:0000256" key="1">
    <source>
        <dbReference type="ARBA" id="ARBA00001947"/>
    </source>
</evidence>
<name>A0AAV8WCZ4_9CUCU</name>
<keyword evidence="6" id="KW-0546">Nucleotide metabolism</keyword>
<dbReference type="GO" id="GO:0006154">
    <property type="term" value="P:adenosine catabolic process"/>
    <property type="evidence" value="ECO:0007669"/>
    <property type="project" value="TreeGrafter"/>
</dbReference>
<dbReference type="InterPro" id="IPR032466">
    <property type="entry name" value="Metal_Hydrolase"/>
</dbReference>
<dbReference type="PANTHER" id="PTHR11409:SF42">
    <property type="entry name" value="ADENOSINE DEAMINASE-LIKE PROTEIN"/>
    <property type="match status" value="1"/>
</dbReference>
<dbReference type="GO" id="GO:0009117">
    <property type="term" value="P:nucleotide metabolic process"/>
    <property type="evidence" value="ECO:0007669"/>
    <property type="project" value="UniProtKB-KW"/>
</dbReference>
<evidence type="ECO:0000259" key="8">
    <source>
        <dbReference type="Pfam" id="PF00962"/>
    </source>
</evidence>
<organism evidence="9 10">
    <name type="scientific">Exocentrus adspersus</name>
    <dbReference type="NCBI Taxonomy" id="1586481"/>
    <lineage>
        <taxon>Eukaryota</taxon>
        <taxon>Metazoa</taxon>
        <taxon>Ecdysozoa</taxon>
        <taxon>Arthropoda</taxon>
        <taxon>Hexapoda</taxon>
        <taxon>Insecta</taxon>
        <taxon>Pterygota</taxon>
        <taxon>Neoptera</taxon>
        <taxon>Endopterygota</taxon>
        <taxon>Coleoptera</taxon>
        <taxon>Polyphaga</taxon>
        <taxon>Cucujiformia</taxon>
        <taxon>Chrysomeloidea</taxon>
        <taxon>Cerambycidae</taxon>
        <taxon>Lamiinae</taxon>
        <taxon>Acanthocinini</taxon>
        <taxon>Exocentrus</taxon>
    </lineage>
</organism>
<sequence length="366" mass="41263">MSGETPIIPHDFKFLSSSQSSETRPSILPFCRSLPKVELHAHLINGSVDPVTLQELGCMETSILDYIKLASLSNNTSRALDECFDLFRIAHNATNTPQAVHLATRRVIEDFDKDNVIYLELRTTPRAEQGMTKQEYVEAIVTAIKEYQGDVLVKLILSINRSHDAKACQDSLDVILKKKKLYPDIIKGIDLSGNPKVGGFDSYIFKTARENGLYTTIHCGEVKNDGEVTDILGFKPDRIGHGNFVHPDYGGCQENWELLCEKRVPVECCLTSNVMTNTTRNYSEHHVKELISSGLPYTISTDDKGVFLTDLSREYSHLYDDHALTKEALWKVSFNSVDYSFASSAEKSLLKSKMIEWKRDNEALFK</sequence>
<dbReference type="AlphaFoldDB" id="A0AAV8WCZ4"/>
<dbReference type="GO" id="GO:0004000">
    <property type="term" value="F:adenosine deaminase activity"/>
    <property type="evidence" value="ECO:0007669"/>
    <property type="project" value="TreeGrafter"/>
</dbReference>